<comment type="subcellular location">
    <subcellularLocation>
        <location evidence="1">Cell membrane</location>
        <topology evidence="1">Multi-pass membrane protein</topology>
    </subcellularLocation>
</comment>
<dbReference type="RefSeq" id="WP_215923296.1">
    <property type="nucleotide sequence ID" value="NZ_JAHKNI010000019.1"/>
</dbReference>
<evidence type="ECO:0000256" key="3">
    <source>
        <dbReference type="ARBA" id="ARBA00022475"/>
    </source>
</evidence>
<feature type="domain" description="Major facilitator superfamily (MFS) profile" evidence="8">
    <location>
        <begin position="1"/>
        <end position="78"/>
    </location>
</feature>
<reference evidence="9 10" key="1">
    <citation type="submission" date="2021-06" db="EMBL/GenBank/DDBJ databases">
        <title>Actinomycetes sequencing.</title>
        <authorList>
            <person name="Shan Q."/>
        </authorList>
    </citation>
    <scope>NUCLEOTIDE SEQUENCE [LARGE SCALE GENOMIC DNA]</scope>
    <source>
        <strain evidence="9 10">NEAU-G5</strain>
    </source>
</reference>
<protein>
    <recommendedName>
        <fullName evidence="8">Major facilitator superfamily (MFS) profile domain-containing protein</fullName>
    </recommendedName>
</protein>
<keyword evidence="10" id="KW-1185">Reference proteome</keyword>
<keyword evidence="3" id="KW-1003">Cell membrane</keyword>
<evidence type="ECO:0000256" key="6">
    <source>
        <dbReference type="ARBA" id="ARBA00023136"/>
    </source>
</evidence>
<dbReference type="SUPFAM" id="SSF103473">
    <property type="entry name" value="MFS general substrate transporter"/>
    <property type="match status" value="1"/>
</dbReference>
<dbReference type="PANTHER" id="PTHR43045:SF1">
    <property type="entry name" value="SHIKIMATE TRANSPORTER"/>
    <property type="match status" value="1"/>
</dbReference>
<feature type="transmembrane region" description="Helical" evidence="7">
    <location>
        <begin position="52"/>
        <end position="73"/>
    </location>
</feature>
<comment type="caution">
    <text evidence="9">The sequence shown here is derived from an EMBL/GenBank/DDBJ whole genome shotgun (WGS) entry which is preliminary data.</text>
</comment>
<evidence type="ECO:0000259" key="8">
    <source>
        <dbReference type="PROSITE" id="PS50850"/>
    </source>
</evidence>
<evidence type="ECO:0000313" key="10">
    <source>
        <dbReference type="Proteomes" id="UP000733379"/>
    </source>
</evidence>
<name>A0ABS6BA94_9NOCA</name>
<sequence length="93" mass="9644">MTNAPLGTLTADFFPMQVRYSGTSVAYQIGSLLGGGITPLVAASLFTATGNSWSITCYVGAISVLSLLASMAIPARDPDRRPRPATTDVSVHA</sequence>
<evidence type="ECO:0000313" key="9">
    <source>
        <dbReference type="EMBL" id="MBU3067219.1"/>
    </source>
</evidence>
<keyword evidence="2" id="KW-0813">Transport</keyword>
<evidence type="ECO:0000256" key="5">
    <source>
        <dbReference type="ARBA" id="ARBA00022989"/>
    </source>
</evidence>
<keyword evidence="6 7" id="KW-0472">Membrane</keyword>
<dbReference type="EMBL" id="JAHKNI010000019">
    <property type="protein sequence ID" value="MBU3067219.1"/>
    <property type="molecule type" value="Genomic_DNA"/>
</dbReference>
<gene>
    <name evidence="9" type="ORF">KO481_37580</name>
</gene>
<dbReference type="PROSITE" id="PS50850">
    <property type="entry name" value="MFS"/>
    <property type="match status" value="1"/>
</dbReference>
<dbReference type="PANTHER" id="PTHR43045">
    <property type="entry name" value="SHIKIMATE TRANSPORTER"/>
    <property type="match status" value="1"/>
</dbReference>
<accession>A0ABS6BA94</accession>
<keyword evidence="5 7" id="KW-1133">Transmembrane helix</keyword>
<organism evidence="9 10">
    <name type="scientific">Nocardia albiluteola</name>
    <dbReference type="NCBI Taxonomy" id="2842303"/>
    <lineage>
        <taxon>Bacteria</taxon>
        <taxon>Bacillati</taxon>
        <taxon>Actinomycetota</taxon>
        <taxon>Actinomycetes</taxon>
        <taxon>Mycobacteriales</taxon>
        <taxon>Nocardiaceae</taxon>
        <taxon>Nocardia</taxon>
    </lineage>
</organism>
<evidence type="ECO:0000256" key="7">
    <source>
        <dbReference type="SAM" id="Phobius"/>
    </source>
</evidence>
<dbReference type="Proteomes" id="UP000733379">
    <property type="component" value="Unassembled WGS sequence"/>
</dbReference>
<evidence type="ECO:0000256" key="4">
    <source>
        <dbReference type="ARBA" id="ARBA00022692"/>
    </source>
</evidence>
<evidence type="ECO:0000256" key="1">
    <source>
        <dbReference type="ARBA" id="ARBA00004651"/>
    </source>
</evidence>
<proteinExistence type="predicted"/>
<dbReference type="InterPro" id="IPR020846">
    <property type="entry name" value="MFS_dom"/>
</dbReference>
<keyword evidence="4 7" id="KW-0812">Transmembrane</keyword>
<dbReference type="InterPro" id="IPR036259">
    <property type="entry name" value="MFS_trans_sf"/>
</dbReference>
<feature type="transmembrane region" description="Helical" evidence="7">
    <location>
        <begin position="25"/>
        <end position="46"/>
    </location>
</feature>
<evidence type="ECO:0000256" key="2">
    <source>
        <dbReference type="ARBA" id="ARBA00022448"/>
    </source>
</evidence>